<evidence type="ECO:0000256" key="2">
    <source>
        <dbReference type="ARBA" id="ARBA00022679"/>
    </source>
</evidence>
<dbReference type="RefSeq" id="WP_380746808.1">
    <property type="nucleotide sequence ID" value="NZ_JBHTLI010000003.1"/>
</dbReference>
<dbReference type="NCBIfam" id="TIGR00186">
    <property type="entry name" value="rRNA_methyl_3"/>
    <property type="match status" value="1"/>
</dbReference>
<dbReference type="SUPFAM" id="SSF55315">
    <property type="entry name" value="L30e-like"/>
    <property type="match status" value="1"/>
</dbReference>
<dbReference type="CDD" id="cd18103">
    <property type="entry name" value="SpoU-like_RlmB"/>
    <property type="match status" value="1"/>
</dbReference>
<dbReference type="EMBL" id="JBHTLI010000003">
    <property type="protein sequence ID" value="MFD1096824.1"/>
    <property type="molecule type" value="Genomic_DNA"/>
</dbReference>
<dbReference type="SUPFAM" id="SSF75217">
    <property type="entry name" value="alpha/beta knot"/>
    <property type="match status" value="1"/>
</dbReference>
<dbReference type="Pfam" id="PF00588">
    <property type="entry name" value="SpoU_methylase"/>
    <property type="match status" value="1"/>
</dbReference>
<feature type="domain" description="RNA 2-O ribose methyltransferase substrate binding" evidence="3">
    <location>
        <begin position="6"/>
        <end position="80"/>
    </location>
</feature>
<gene>
    <name evidence="4" type="primary">rlmB</name>
    <name evidence="4" type="ORF">ACFQ3Q_13765</name>
</gene>
<proteinExistence type="predicted"/>
<evidence type="ECO:0000256" key="1">
    <source>
        <dbReference type="ARBA" id="ARBA00022603"/>
    </source>
</evidence>
<organism evidence="4 5">
    <name type="scientific">Salegentibacter chungangensis</name>
    <dbReference type="NCBI Taxonomy" id="1335724"/>
    <lineage>
        <taxon>Bacteria</taxon>
        <taxon>Pseudomonadati</taxon>
        <taxon>Bacteroidota</taxon>
        <taxon>Flavobacteriia</taxon>
        <taxon>Flavobacteriales</taxon>
        <taxon>Flavobacteriaceae</taxon>
        <taxon>Salegentibacter</taxon>
    </lineage>
</organism>
<protein>
    <submittedName>
        <fullName evidence="4">23S rRNA (Guanosine(2251)-2'-O)-methyltransferase RlmB</fullName>
    </submittedName>
</protein>
<evidence type="ECO:0000313" key="4">
    <source>
        <dbReference type="EMBL" id="MFD1096824.1"/>
    </source>
</evidence>
<dbReference type="PANTHER" id="PTHR46429:SF1">
    <property type="entry name" value="23S RRNA (GUANOSINE-2'-O-)-METHYLTRANSFERASE RLMB"/>
    <property type="match status" value="1"/>
</dbReference>
<keyword evidence="5" id="KW-1185">Reference proteome</keyword>
<reference evidence="5" key="1">
    <citation type="journal article" date="2019" name="Int. J. Syst. Evol. Microbiol.">
        <title>The Global Catalogue of Microorganisms (GCM) 10K type strain sequencing project: providing services to taxonomists for standard genome sequencing and annotation.</title>
        <authorList>
            <consortium name="The Broad Institute Genomics Platform"/>
            <consortium name="The Broad Institute Genome Sequencing Center for Infectious Disease"/>
            <person name="Wu L."/>
            <person name="Ma J."/>
        </authorList>
    </citation>
    <scope>NUCLEOTIDE SEQUENCE [LARGE SCALE GENOMIC DNA]</scope>
    <source>
        <strain evidence="5">CCUG 64793</strain>
    </source>
</reference>
<dbReference type="InterPro" id="IPR013123">
    <property type="entry name" value="SpoU_subst-bd"/>
</dbReference>
<dbReference type="Gene3D" id="3.40.1280.10">
    <property type="match status" value="1"/>
</dbReference>
<evidence type="ECO:0000259" key="3">
    <source>
        <dbReference type="SMART" id="SM00967"/>
    </source>
</evidence>
<dbReference type="Proteomes" id="UP001597131">
    <property type="component" value="Unassembled WGS sequence"/>
</dbReference>
<dbReference type="InterPro" id="IPR029026">
    <property type="entry name" value="tRNA_m1G_MTases_N"/>
</dbReference>
<dbReference type="SMART" id="SM00967">
    <property type="entry name" value="SpoU_sub_bind"/>
    <property type="match status" value="1"/>
</dbReference>
<dbReference type="Pfam" id="PF08032">
    <property type="entry name" value="SpoU_sub_bind"/>
    <property type="match status" value="1"/>
</dbReference>
<name>A0ABW3NV05_9FLAO</name>
<keyword evidence="1" id="KW-0489">Methyltransferase</keyword>
<keyword evidence="2" id="KW-0808">Transferase</keyword>
<accession>A0ABW3NV05</accession>
<evidence type="ECO:0000313" key="5">
    <source>
        <dbReference type="Proteomes" id="UP001597131"/>
    </source>
</evidence>
<dbReference type="InterPro" id="IPR029064">
    <property type="entry name" value="Ribosomal_eL30-like_sf"/>
</dbReference>
<dbReference type="InterPro" id="IPR001537">
    <property type="entry name" value="SpoU_MeTrfase"/>
</dbReference>
<dbReference type="PANTHER" id="PTHR46429">
    <property type="entry name" value="23S RRNA (GUANOSINE-2'-O-)-METHYLTRANSFERASE RLMB"/>
    <property type="match status" value="1"/>
</dbReference>
<comment type="caution">
    <text evidence="4">The sequence shown here is derived from an EMBL/GenBank/DDBJ whole genome shotgun (WGS) entry which is preliminary data.</text>
</comment>
<dbReference type="InterPro" id="IPR004441">
    <property type="entry name" value="rRNA_MeTrfase_TrmH"/>
</dbReference>
<dbReference type="InterPro" id="IPR029028">
    <property type="entry name" value="Alpha/beta_knot_MTases"/>
</dbReference>
<sequence>MENSTKIFGIRTVIEAVQSGKNIDKIYIQKGLSGHLFKELEQLLSRNQYNVSYVPPEKLNKLAKGNHQGVVATISPVSFMSIEDLVEKAFSNTPTPLFLLLDQITDARNFGAMIRTAECCGVNGIIIPEKGAAPVNADTVKTSAGAVFNIPLCKVNHIKDALYFLQSSDVQVVAATEKTDDTIYDIDFKKASAVIMGNEAKGVSNSILKAANKRAKLPMFGTIESLNVSVACGAFLYEAVRQRLKG</sequence>
<dbReference type="Gene3D" id="3.30.1330.30">
    <property type="match status" value="1"/>
</dbReference>